<dbReference type="Pfam" id="PF13472">
    <property type="entry name" value="Lipase_GDSL_2"/>
    <property type="match status" value="1"/>
</dbReference>
<dbReference type="InterPro" id="IPR052762">
    <property type="entry name" value="PCW_deacetylase/CE"/>
</dbReference>
<dbReference type="Proteomes" id="UP001595789">
    <property type="component" value="Unassembled WGS sequence"/>
</dbReference>
<evidence type="ECO:0000259" key="3">
    <source>
        <dbReference type="Pfam" id="PF17996"/>
    </source>
</evidence>
<comment type="caution">
    <text evidence="4">The sequence shown here is derived from an EMBL/GenBank/DDBJ whole genome shotgun (WGS) entry which is preliminary data.</text>
</comment>
<evidence type="ECO:0000256" key="1">
    <source>
        <dbReference type="SAM" id="SignalP"/>
    </source>
</evidence>
<organism evidence="4 5">
    <name type="scientific">Pedobacter lithocola</name>
    <dbReference type="NCBI Taxonomy" id="1908239"/>
    <lineage>
        <taxon>Bacteria</taxon>
        <taxon>Pseudomonadati</taxon>
        <taxon>Bacteroidota</taxon>
        <taxon>Sphingobacteriia</taxon>
        <taxon>Sphingobacteriales</taxon>
        <taxon>Sphingobacteriaceae</taxon>
        <taxon>Pedobacter</taxon>
    </lineage>
</organism>
<dbReference type="Pfam" id="PF17996">
    <property type="entry name" value="CE2_N"/>
    <property type="match status" value="1"/>
</dbReference>
<reference evidence="5" key="1">
    <citation type="journal article" date="2019" name="Int. J. Syst. Evol. Microbiol.">
        <title>The Global Catalogue of Microorganisms (GCM) 10K type strain sequencing project: providing services to taxonomists for standard genome sequencing and annotation.</title>
        <authorList>
            <consortium name="The Broad Institute Genomics Platform"/>
            <consortium name="The Broad Institute Genome Sequencing Center for Infectious Disease"/>
            <person name="Wu L."/>
            <person name="Ma J."/>
        </authorList>
    </citation>
    <scope>NUCLEOTIDE SEQUENCE [LARGE SCALE GENOMIC DNA]</scope>
    <source>
        <strain evidence="5">CCM 8691</strain>
    </source>
</reference>
<sequence length="369" mass="41421">MKSKILFFILISLSFAGKLCASKKNQTTDTLSASMLKPFGRSILNKEKKLELISSAVHFGFKFRGESFKILATLKNRNEHNYLQYEMDGKYQKRIRIDGNNQKPILIAANGKGEHTVWIYKATEAHTGPIIIESIVANKIVPTKVPKAPLIEFIGNSITCGAASDASDFLCGTGTYHDQHNAYMAYGPRVARKLSANYVLSSVSGIGVYRTWNTNGPSMPEVYERQDFRSTTTDKWDFRQYEPKIVSIALGTNDMSNGDGKTERKPFEADVFISEYVKFIKLIKSKYPKAQIALLSSPMIHGEQKKILEKSLLAIKTNIDSAYLKDKKVAVFSFPEMQPHGCSGHPDVADHLILAEQLYPFFSKLLKEE</sequence>
<dbReference type="EMBL" id="JBHSBW010000013">
    <property type="protein sequence ID" value="MFC4212337.1"/>
    <property type="molecule type" value="Genomic_DNA"/>
</dbReference>
<evidence type="ECO:0000259" key="2">
    <source>
        <dbReference type="Pfam" id="PF13472"/>
    </source>
</evidence>
<gene>
    <name evidence="4" type="ORF">ACFOWA_14155</name>
</gene>
<dbReference type="Gene3D" id="3.40.50.1110">
    <property type="entry name" value="SGNH hydrolase"/>
    <property type="match status" value="1"/>
</dbReference>
<dbReference type="InterPro" id="IPR040794">
    <property type="entry name" value="CE2_N"/>
</dbReference>
<keyword evidence="5" id="KW-1185">Reference proteome</keyword>
<accession>A0ABV8PDI2</accession>
<evidence type="ECO:0000313" key="4">
    <source>
        <dbReference type="EMBL" id="MFC4212337.1"/>
    </source>
</evidence>
<proteinExistence type="predicted"/>
<feature type="signal peptide" evidence="1">
    <location>
        <begin position="1"/>
        <end position="21"/>
    </location>
</feature>
<dbReference type="PANTHER" id="PTHR37834">
    <property type="entry name" value="GDSL-LIKE LIPASE/ACYLHYDROLASE DOMAIN PROTEIN (AFU_ORTHOLOGUE AFUA_2G00620)"/>
    <property type="match status" value="1"/>
</dbReference>
<dbReference type="SUPFAM" id="SSF52266">
    <property type="entry name" value="SGNH hydrolase"/>
    <property type="match status" value="1"/>
</dbReference>
<evidence type="ECO:0000313" key="5">
    <source>
        <dbReference type="Proteomes" id="UP001595789"/>
    </source>
</evidence>
<dbReference type="RefSeq" id="WP_378986215.1">
    <property type="nucleotide sequence ID" value="NZ_JBHSBW010000013.1"/>
</dbReference>
<dbReference type="InterPro" id="IPR013830">
    <property type="entry name" value="SGNH_hydro"/>
</dbReference>
<dbReference type="CDD" id="cd01831">
    <property type="entry name" value="Endoglucanase_E_like"/>
    <property type="match status" value="1"/>
</dbReference>
<dbReference type="PANTHER" id="PTHR37834:SF2">
    <property type="entry name" value="ESTERASE, SGNH HYDROLASE-TYPE"/>
    <property type="match status" value="1"/>
</dbReference>
<feature type="chain" id="PRO_5045062368" evidence="1">
    <location>
        <begin position="22"/>
        <end position="369"/>
    </location>
</feature>
<name>A0ABV8PDI2_9SPHI</name>
<dbReference type="InterPro" id="IPR036514">
    <property type="entry name" value="SGNH_hydro_sf"/>
</dbReference>
<feature type="domain" description="Carbohydrate esterase 2 N-terminal" evidence="3">
    <location>
        <begin position="40"/>
        <end position="138"/>
    </location>
</feature>
<protein>
    <submittedName>
        <fullName evidence="4">GDSL-type esterase/lipase family protein</fullName>
    </submittedName>
</protein>
<feature type="domain" description="SGNH hydrolase-type esterase" evidence="2">
    <location>
        <begin position="153"/>
        <end position="293"/>
    </location>
</feature>
<keyword evidence="1" id="KW-0732">Signal</keyword>
<dbReference type="InterPro" id="IPR037461">
    <property type="entry name" value="CtCE2-like_dom"/>
</dbReference>
<dbReference type="Gene3D" id="2.60.120.260">
    <property type="entry name" value="Galactose-binding domain-like"/>
    <property type="match status" value="1"/>
</dbReference>